<dbReference type="PANTHER" id="PTHR30435:SF1">
    <property type="entry name" value="FLAGELLAR HOOK PROTEIN FLGE"/>
    <property type="match status" value="1"/>
</dbReference>
<dbReference type="NCBIfam" id="TIGR03506">
    <property type="entry name" value="FlgEFG_subfam"/>
    <property type="match status" value="1"/>
</dbReference>
<dbReference type="InterPro" id="IPR011491">
    <property type="entry name" value="FlgE_D2"/>
</dbReference>
<gene>
    <name evidence="9" type="ORF">ACFQNF_04415</name>
</gene>
<evidence type="ECO:0000256" key="2">
    <source>
        <dbReference type="ARBA" id="ARBA00009677"/>
    </source>
</evidence>
<dbReference type="InterPro" id="IPR020013">
    <property type="entry name" value="Flagellar_FlgE/F/G"/>
</dbReference>
<protein>
    <recommendedName>
        <fullName evidence="3 5">Flagellar hook protein FlgE</fullName>
    </recommendedName>
</protein>
<accession>A0ABW2QU11</accession>
<evidence type="ECO:0000313" key="10">
    <source>
        <dbReference type="Proteomes" id="UP001596473"/>
    </source>
</evidence>
<dbReference type="Pfam" id="PF06429">
    <property type="entry name" value="Flg_bbr_C"/>
    <property type="match status" value="1"/>
</dbReference>
<comment type="caution">
    <text evidence="9">The sequence shown here is derived from an EMBL/GenBank/DDBJ whole genome shotgun (WGS) entry which is preliminary data.</text>
</comment>
<dbReference type="EMBL" id="JBHTBQ010000006">
    <property type="protein sequence ID" value="MFC7419113.1"/>
    <property type="molecule type" value="Genomic_DNA"/>
</dbReference>
<dbReference type="Proteomes" id="UP001596473">
    <property type="component" value="Unassembled WGS sequence"/>
</dbReference>
<evidence type="ECO:0000256" key="1">
    <source>
        <dbReference type="ARBA" id="ARBA00004117"/>
    </source>
</evidence>
<keyword evidence="9" id="KW-0969">Cilium</keyword>
<dbReference type="InterPro" id="IPR053967">
    <property type="entry name" value="LlgE_F_G-like_D1"/>
</dbReference>
<evidence type="ECO:0000259" key="6">
    <source>
        <dbReference type="Pfam" id="PF06429"/>
    </source>
</evidence>
<dbReference type="InterPro" id="IPR037058">
    <property type="entry name" value="Falgellar_hook_FlgE_sf"/>
</dbReference>
<feature type="domain" description="Flagellar hook protein FlgE D2" evidence="7">
    <location>
        <begin position="158"/>
        <end position="278"/>
    </location>
</feature>
<evidence type="ECO:0000256" key="3">
    <source>
        <dbReference type="ARBA" id="ARBA00019015"/>
    </source>
</evidence>
<dbReference type="Gene3D" id="2.60.98.20">
    <property type="entry name" value="Flagellar hook protein FlgE"/>
    <property type="match status" value="1"/>
</dbReference>
<feature type="domain" description="Flagellar hook protein FlgE/F/G-like D1" evidence="8">
    <location>
        <begin position="77"/>
        <end position="140"/>
    </location>
</feature>
<dbReference type="Pfam" id="PF07559">
    <property type="entry name" value="FlgE_D2"/>
    <property type="match status" value="1"/>
</dbReference>
<dbReference type="InterPro" id="IPR010930">
    <property type="entry name" value="Flg_bb/hook_C_dom"/>
</dbReference>
<dbReference type="PROSITE" id="PS00588">
    <property type="entry name" value="FLAGELLA_BB_ROD"/>
    <property type="match status" value="1"/>
</dbReference>
<evidence type="ECO:0000256" key="4">
    <source>
        <dbReference type="ARBA" id="ARBA00023143"/>
    </source>
</evidence>
<feature type="domain" description="Flagellar basal-body/hook protein C-terminal" evidence="6">
    <location>
        <begin position="352"/>
        <end position="395"/>
    </location>
</feature>
<keyword evidence="10" id="KW-1185">Reference proteome</keyword>
<name>A0ABW2QU11_9NEIS</name>
<dbReference type="Pfam" id="PF22692">
    <property type="entry name" value="LlgE_F_G_D1"/>
    <property type="match status" value="1"/>
</dbReference>
<dbReference type="PANTHER" id="PTHR30435">
    <property type="entry name" value="FLAGELLAR PROTEIN"/>
    <property type="match status" value="1"/>
</dbReference>
<evidence type="ECO:0000313" key="9">
    <source>
        <dbReference type="EMBL" id="MFC7419113.1"/>
    </source>
</evidence>
<comment type="subcellular location">
    <subcellularLocation>
        <location evidence="1 5">Bacterial flagellum basal body</location>
    </subcellularLocation>
</comment>
<reference evidence="10" key="1">
    <citation type="journal article" date="2019" name="Int. J. Syst. Evol. Microbiol.">
        <title>The Global Catalogue of Microorganisms (GCM) 10K type strain sequencing project: providing services to taxonomists for standard genome sequencing and annotation.</title>
        <authorList>
            <consortium name="The Broad Institute Genomics Platform"/>
            <consortium name="The Broad Institute Genome Sequencing Center for Infectious Disease"/>
            <person name="Wu L."/>
            <person name="Ma J."/>
        </authorList>
    </citation>
    <scope>NUCLEOTIDE SEQUENCE [LARGE SCALE GENOMIC DNA]</scope>
    <source>
        <strain evidence="10">CCUG 62945</strain>
    </source>
</reference>
<keyword evidence="9" id="KW-0282">Flagellum</keyword>
<sequence>MMSFEIALSGINAVNNQLGSISNNIANSSTYGFKSGRANFSSAYAGSQAIGVETSSTTQNIAKGGGLLTTGRALDAAIQGSGFFVTKDPSGGMAYTRVGIFDKDKDGYMVDSFGRRAQGYAPVGNGGGTAMGAIGDIKVPVGQVPAKATDKLQFTGNLSADWPTPITATFNKDEGTSFNASMVSTVYDSVGAKHNLTQYFVKGAAGVTAHYSFDGATIAASNTLSFDANGKLSSPTAPVTLALGTPANALPLSINLDYAGTSRFAGEVTNTVNSANGYASGTLTGVVIEENGEVMAKYSNGQKQSAGTLVLATFPNESALQQISNTSWAETAATGTALYSAPGSGMTGKLTAGALEQSNVDMTGELVSLMTAQRNYQANTKVISTENQVIQALMQAL</sequence>
<dbReference type="InterPro" id="IPR019776">
    <property type="entry name" value="Flagellar_basal_body_rod_CS"/>
</dbReference>
<dbReference type="RefSeq" id="WP_380186397.1">
    <property type="nucleotide sequence ID" value="NZ_JBHTBQ010000006.1"/>
</dbReference>
<comment type="similarity">
    <text evidence="2 5">Belongs to the flagella basal body rod proteins family.</text>
</comment>
<proteinExistence type="inferred from homology"/>
<dbReference type="InterPro" id="IPR037925">
    <property type="entry name" value="FlgE/F/G-like"/>
</dbReference>
<evidence type="ECO:0000259" key="8">
    <source>
        <dbReference type="Pfam" id="PF22692"/>
    </source>
</evidence>
<evidence type="ECO:0000256" key="5">
    <source>
        <dbReference type="RuleBase" id="RU362116"/>
    </source>
</evidence>
<evidence type="ECO:0000259" key="7">
    <source>
        <dbReference type="Pfam" id="PF07559"/>
    </source>
</evidence>
<organism evidence="9 10">
    <name type="scientific">Iodobacter arcticus</name>
    <dbReference type="NCBI Taxonomy" id="590593"/>
    <lineage>
        <taxon>Bacteria</taxon>
        <taxon>Pseudomonadati</taxon>
        <taxon>Pseudomonadota</taxon>
        <taxon>Betaproteobacteria</taxon>
        <taxon>Neisseriales</taxon>
        <taxon>Chitinibacteraceae</taxon>
        <taxon>Iodobacter</taxon>
    </lineage>
</organism>
<keyword evidence="9" id="KW-0966">Cell projection</keyword>
<keyword evidence="4 5" id="KW-0975">Bacterial flagellum</keyword>
<dbReference type="SUPFAM" id="SSF117143">
    <property type="entry name" value="Flagellar hook protein flgE"/>
    <property type="match status" value="1"/>
</dbReference>
<comment type="function">
    <text evidence="5">A flexible structure which links the flagellar filament to the drive apparatus in the basal body.</text>
</comment>